<feature type="signal peptide" evidence="2">
    <location>
        <begin position="1"/>
        <end position="30"/>
    </location>
</feature>
<protein>
    <recommendedName>
        <fullName evidence="5">Secreted protein</fullName>
    </recommendedName>
</protein>
<evidence type="ECO:0000256" key="2">
    <source>
        <dbReference type="SAM" id="SignalP"/>
    </source>
</evidence>
<evidence type="ECO:0000313" key="3">
    <source>
        <dbReference type="EMBL" id="GFH03329.1"/>
    </source>
</evidence>
<accession>A0A7I9ZR39</accession>
<proteinExistence type="predicted"/>
<reference evidence="3 4" key="1">
    <citation type="journal article" date="2019" name="Emerg. Microbes Infect.">
        <title>Comprehensive subspecies identification of 175 nontuberculous mycobacteria species based on 7547 genomic profiles.</title>
        <authorList>
            <person name="Matsumoto Y."/>
            <person name="Kinjo T."/>
            <person name="Motooka D."/>
            <person name="Nabeya D."/>
            <person name="Jung N."/>
            <person name="Uechi K."/>
            <person name="Horii T."/>
            <person name="Iida T."/>
            <person name="Fujita J."/>
            <person name="Nakamura S."/>
        </authorList>
    </citation>
    <scope>NUCLEOTIDE SEQUENCE [LARGE SCALE GENOMIC DNA]</scope>
    <source>
        <strain evidence="3 4">JCM 30996</strain>
    </source>
</reference>
<sequence>MVMPALPKAAVAVGAAVIAAATLGGPSAQATPPSFPDVGAYPPIDLGDYRVQGAHPSTSGWAFRTPSGLRCQLSLIAELGVFCQGPLPGAQAELDMVSVSLTRPAQFGRSGTEVGDAIYPLLPTGTKIAPDNGVVCAVPSDDALACRAEKPASWPSDTPDPPDRRYGEHGFVVSPSGTQAF</sequence>
<dbReference type="AlphaFoldDB" id="A0A7I9ZR39"/>
<feature type="chain" id="PRO_5029650596" description="Secreted protein" evidence="2">
    <location>
        <begin position="31"/>
        <end position="181"/>
    </location>
</feature>
<evidence type="ECO:0000313" key="4">
    <source>
        <dbReference type="Proteomes" id="UP000465304"/>
    </source>
</evidence>
<evidence type="ECO:0000256" key="1">
    <source>
        <dbReference type="SAM" id="MobiDB-lite"/>
    </source>
</evidence>
<organism evidence="3 4">
    <name type="scientific">Mycolicibacterium hippocampi</name>
    <dbReference type="NCBI Taxonomy" id="659824"/>
    <lineage>
        <taxon>Bacteria</taxon>
        <taxon>Bacillati</taxon>
        <taxon>Actinomycetota</taxon>
        <taxon>Actinomycetes</taxon>
        <taxon>Mycobacteriales</taxon>
        <taxon>Mycobacteriaceae</taxon>
        <taxon>Mycolicibacterium</taxon>
    </lineage>
</organism>
<keyword evidence="4" id="KW-1185">Reference proteome</keyword>
<dbReference type="EMBL" id="BLLB01000002">
    <property type="protein sequence ID" value="GFH03329.1"/>
    <property type="molecule type" value="Genomic_DNA"/>
</dbReference>
<name>A0A7I9ZR39_9MYCO</name>
<feature type="region of interest" description="Disordered" evidence="1">
    <location>
        <begin position="148"/>
        <end position="181"/>
    </location>
</feature>
<comment type="caution">
    <text evidence="3">The sequence shown here is derived from an EMBL/GenBank/DDBJ whole genome shotgun (WGS) entry which is preliminary data.</text>
</comment>
<keyword evidence="2" id="KW-0732">Signal</keyword>
<evidence type="ECO:0008006" key="5">
    <source>
        <dbReference type="Google" id="ProtNLM"/>
    </source>
</evidence>
<dbReference type="Proteomes" id="UP000465304">
    <property type="component" value="Unassembled WGS sequence"/>
</dbReference>
<gene>
    <name evidence="3" type="ORF">MHIP_38120</name>
</gene>